<dbReference type="AlphaFoldDB" id="W7L8A8"/>
<dbReference type="Pfam" id="PF25053">
    <property type="entry name" value="DUF7791"/>
    <property type="match status" value="1"/>
</dbReference>
<evidence type="ECO:0000313" key="3">
    <source>
        <dbReference type="Proteomes" id="UP000009096"/>
    </source>
</evidence>
<organism evidence="2 3">
    <name type="scientific">Gibberella moniliformis (strain M3125 / FGSC 7600)</name>
    <name type="common">Maize ear and stalk rot fungus</name>
    <name type="synonym">Fusarium verticillioides</name>
    <dbReference type="NCBI Taxonomy" id="334819"/>
    <lineage>
        <taxon>Eukaryota</taxon>
        <taxon>Fungi</taxon>
        <taxon>Dikarya</taxon>
        <taxon>Ascomycota</taxon>
        <taxon>Pezizomycotina</taxon>
        <taxon>Sordariomycetes</taxon>
        <taxon>Hypocreomycetidae</taxon>
        <taxon>Hypocreales</taxon>
        <taxon>Nectriaceae</taxon>
        <taxon>Fusarium</taxon>
        <taxon>Fusarium fujikuroi species complex</taxon>
    </lineage>
</organism>
<evidence type="ECO:0000313" key="2">
    <source>
        <dbReference type="EMBL" id="EWG35843.1"/>
    </source>
</evidence>
<dbReference type="InterPro" id="IPR056693">
    <property type="entry name" value="DUF7791"/>
</dbReference>
<dbReference type="RefSeq" id="XP_018742034.1">
    <property type="nucleotide sequence ID" value="XM_018903506.1"/>
</dbReference>
<gene>
    <name evidence="2" type="ORF">FVEG_14572</name>
</gene>
<reference evidence="2 3" key="1">
    <citation type="journal article" date="2010" name="Nature">
        <title>Comparative genomics reveals mobile pathogenicity chromosomes in Fusarium.</title>
        <authorList>
            <person name="Ma L.J."/>
            <person name="van der Does H.C."/>
            <person name="Borkovich K.A."/>
            <person name="Coleman J.J."/>
            <person name="Daboussi M.J."/>
            <person name="Di Pietro A."/>
            <person name="Dufresne M."/>
            <person name="Freitag M."/>
            <person name="Grabherr M."/>
            <person name="Henrissat B."/>
            <person name="Houterman P.M."/>
            <person name="Kang S."/>
            <person name="Shim W.B."/>
            <person name="Woloshuk C."/>
            <person name="Xie X."/>
            <person name="Xu J.R."/>
            <person name="Antoniw J."/>
            <person name="Baker S.E."/>
            <person name="Bluhm B.H."/>
            <person name="Breakspear A."/>
            <person name="Brown D.W."/>
            <person name="Butchko R.A."/>
            <person name="Chapman S."/>
            <person name="Coulson R."/>
            <person name="Coutinho P.M."/>
            <person name="Danchin E.G."/>
            <person name="Diener A."/>
            <person name="Gale L.R."/>
            <person name="Gardiner D.M."/>
            <person name="Goff S."/>
            <person name="Hammond-Kosack K.E."/>
            <person name="Hilburn K."/>
            <person name="Hua-Van A."/>
            <person name="Jonkers W."/>
            <person name="Kazan K."/>
            <person name="Kodira C.D."/>
            <person name="Koehrsen M."/>
            <person name="Kumar L."/>
            <person name="Lee Y.H."/>
            <person name="Li L."/>
            <person name="Manners J.M."/>
            <person name="Miranda-Saavedra D."/>
            <person name="Mukherjee M."/>
            <person name="Park G."/>
            <person name="Park J."/>
            <person name="Park S.Y."/>
            <person name="Proctor R.H."/>
            <person name="Regev A."/>
            <person name="Ruiz-Roldan M.C."/>
            <person name="Sain D."/>
            <person name="Sakthikumar S."/>
            <person name="Sykes S."/>
            <person name="Schwartz D.C."/>
            <person name="Turgeon B.G."/>
            <person name="Wapinski I."/>
            <person name="Yoder O."/>
            <person name="Young S."/>
            <person name="Zeng Q."/>
            <person name="Zhou S."/>
            <person name="Galagan J."/>
            <person name="Cuomo C.A."/>
            <person name="Kistler H.C."/>
            <person name="Rep M."/>
        </authorList>
    </citation>
    <scope>NUCLEOTIDE SEQUENCE [LARGE SCALE GENOMIC DNA]</scope>
    <source>
        <strain evidence="3">M3125 / FGSC 7600</strain>
    </source>
</reference>
<feature type="domain" description="DUF7791" evidence="1">
    <location>
        <begin position="12"/>
        <end position="127"/>
    </location>
</feature>
<dbReference type="EMBL" id="CM000578">
    <property type="protein sequence ID" value="EWG35843.1"/>
    <property type="molecule type" value="Genomic_DNA"/>
</dbReference>
<protein>
    <recommendedName>
        <fullName evidence="1">DUF7791 domain-containing protein</fullName>
    </recommendedName>
</protein>
<accession>W7L8A8</accession>
<dbReference type="EMBL" id="DS022242">
    <property type="protein sequence ID" value="EWG35843.1"/>
    <property type="molecule type" value="Genomic_DNA"/>
</dbReference>
<dbReference type="KEGG" id="fvr:FVEG_14572"/>
<dbReference type="GeneID" id="30071448"/>
<dbReference type="VEuPathDB" id="FungiDB:FVEG_14572"/>
<dbReference type="OrthoDB" id="443402at2759"/>
<dbReference type="Proteomes" id="UP000009096">
    <property type="component" value="Chromosome 1"/>
</dbReference>
<evidence type="ECO:0000259" key="1">
    <source>
        <dbReference type="Pfam" id="PF25053"/>
    </source>
</evidence>
<name>W7L8A8_GIBM7</name>
<proteinExistence type="predicted"/>
<sequence length="245" mass="28503">MVKIFLITVFEVQPLPLYAFYLLDVELKDVDYASKEKIGSLEAEAISRVGEDWKKKIHTRCSNLLIVDSCEHPVFLEQPVNFLHRTVRGFLRDQYIRQLEAVVNTHFVPPISLCRIFLFFLKKQYQHNLNTKRQYNSMMGLVDELLYCAREAENHELYEHQHASPVADILDQVDAVNTLLMKKSRAVRNHWIHARDPPAPRGLGEYNEGHRHNWIALTIQARLVKYMRDIGGKGWPAAKEWPATA</sequence>
<keyword evidence="3" id="KW-1185">Reference proteome</keyword>